<reference evidence="4 5" key="1">
    <citation type="submission" date="2020-11" db="EMBL/GenBank/DDBJ databases">
        <title>P. mediterranea TC4 genome.</title>
        <authorList>
            <person name="Molmeret M."/>
        </authorList>
    </citation>
    <scope>NUCLEOTIDE SEQUENCE [LARGE SCALE GENOMIC DNA]</scope>
    <source>
        <strain evidence="4 5">TC4</strain>
    </source>
</reference>
<accession>A0ABS0A0F6</accession>
<dbReference type="SUPFAM" id="SSF82171">
    <property type="entry name" value="DPP6 N-terminal domain-like"/>
    <property type="match status" value="1"/>
</dbReference>
<dbReference type="SUPFAM" id="SSF101898">
    <property type="entry name" value="NHL repeat"/>
    <property type="match status" value="1"/>
</dbReference>
<evidence type="ECO:0000313" key="5">
    <source>
        <dbReference type="Proteomes" id="UP001194729"/>
    </source>
</evidence>
<dbReference type="Proteomes" id="UP001194729">
    <property type="component" value="Unassembled WGS sequence"/>
</dbReference>
<organism evidence="4 5">
    <name type="scientific">Nonlabens mediterrranea</name>
    <dbReference type="NCBI Taxonomy" id="1419947"/>
    <lineage>
        <taxon>Bacteria</taxon>
        <taxon>Pseudomonadati</taxon>
        <taxon>Bacteroidota</taxon>
        <taxon>Flavobacteriia</taxon>
        <taxon>Flavobacteriales</taxon>
        <taxon>Flavobacteriaceae</taxon>
        <taxon>Nonlabens</taxon>
    </lineage>
</organism>
<dbReference type="InterPro" id="IPR048954">
    <property type="entry name" value="PorZ_N"/>
</dbReference>
<keyword evidence="5" id="KW-1185">Reference proteome</keyword>
<dbReference type="EMBL" id="JADKYU010000015">
    <property type="protein sequence ID" value="MBF4982851.1"/>
    <property type="molecule type" value="Genomic_DNA"/>
</dbReference>
<feature type="domain" description="PorZ N-terminal beta-propeller" evidence="3">
    <location>
        <begin position="46"/>
        <end position="206"/>
    </location>
</feature>
<dbReference type="InterPro" id="IPR026444">
    <property type="entry name" value="Secre_tail"/>
</dbReference>
<dbReference type="Gene3D" id="2.130.10.10">
    <property type="entry name" value="YVTN repeat-like/Quinoprotein amine dehydrogenase"/>
    <property type="match status" value="3"/>
</dbReference>
<feature type="signal peptide" evidence="2">
    <location>
        <begin position="1"/>
        <end position="20"/>
    </location>
</feature>
<keyword evidence="1 2" id="KW-0732">Signal</keyword>
<proteinExistence type="predicted"/>
<evidence type="ECO:0000259" key="3">
    <source>
        <dbReference type="Pfam" id="PF21544"/>
    </source>
</evidence>
<dbReference type="InterPro" id="IPR015943">
    <property type="entry name" value="WD40/YVTN_repeat-like_dom_sf"/>
</dbReference>
<gene>
    <name evidence="4" type="ORF">FNJ87_00345</name>
</gene>
<dbReference type="Pfam" id="PF21544">
    <property type="entry name" value="PorZ_N_b_propeller"/>
    <property type="match status" value="1"/>
</dbReference>
<comment type="caution">
    <text evidence="4">The sequence shown here is derived from an EMBL/GenBank/DDBJ whole genome shotgun (WGS) entry which is preliminary data.</text>
</comment>
<dbReference type="Pfam" id="PF07494">
    <property type="entry name" value="Reg_prop"/>
    <property type="match status" value="1"/>
</dbReference>
<evidence type="ECO:0000313" key="4">
    <source>
        <dbReference type="EMBL" id="MBF4982851.1"/>
    </source>
</evidence>
<dbReference type="InterPro" id="IPR011110">
    <property type="entry name" value="Reg_prop"/>
</dbReference>
<sequence>MLFMKRLLLLLIVLSQWTLAQDFSNEWEAFFSYSNIVDLEQNGNLIYAASDNSIFVYDTILGSFETVTTVNGLSGESISQIHYSEAKQLLVVAFNNGLLQIVPESGDVVNVVSIRDKQTISPVDKGVNEFLERGDLLYMATDFGIAIYNLELLEFDDTYFIGDNGAQLSVNSIDVSAGFIYAATSDGGMRRASISNPFLLDFMNWTQINNDSWDEVTSFNNSIYAVTQGRFVGTPNGSGSFAGIGLQLPARSTDAHVNQDLITYATTDFVLVYDTNFNEVFRVDDINGESFNYTSAILFNDNLFIGTETAGMLRVNVSNPMDYEFIIADGPQLNSIFSVQTLPNELWVTYGSHDVFYTPDNAVRGISHLIEEGWINYSSAEVSNLRSIPTVTINPDNPNDLVVHSMNNGLIDFVDGVAGTQYGINNSTLESILPPSDFFVRIPDGAYDSQGNLWVIQSQVDNALHRRSSSGQWTSFDVGSVYEEVSSGSSTTKILVTSNDKIVFGSTDGGLIGYDPDLDQYSRLTEGIQEGDLINNYISTISIDQRNQLWIGSNLGLRVLSSVSSLFSDDIQDVRAIIIEDVNDIPSELLRDEAVLDIEVDGNNNKWVATGSSGAFLFNPSGSETIYQFTKDNSPLPDNEVRDIAIDETTGLIYFATKNGLVAFKGDRASKPQEDLENVYAFPNPVRPGFDGNVTIDGLTNRARIKITDIEGNLVFEKVSQGGSIQWDTRSFSGNKVASGVYMLFISTDDNIETTVSKLMIVR</sequence>
<dbReference type="NCBIfam" id="TIGR04183">
    <property type="entry name" value="Por_Secre_tail"/>
    <property type="match status" value="1"/>
</dbReference>
<name>A0ABS0A0F6_9FLAO</name>
<feature type="chain" id="PRO_5046542171" evidence="2">
    <location>
        <begin position="21"/>
        <end position="763"/>
    </location>
</feature>
<evidence type="ECO:0000256" key="2">
    <source>
        <dbReference type="SAM" id="SignalP"/>
    </source>
</evidence>
<protein>
    <submittedName>
        <fullName evidence="4">T9SS type A sorting domain-containing protein</fullName>
    </submittedName>
</protein>
<evidence type="ECO:0000256" key="1">
    <source>
        <dbReference type="ARBA" id="ARBA00022729"/>
    </source>
</evidence>